<proteinExistence type="predicted"/>
<sequence length="443" mass="48873">MQHYLENKDWVGFRKTFERSEALEAPRIGDGLYGQNAGSLFWMLTTSETRQFDSGFFSSHNNVRYTPNKKVRWVNIKLVADQRPESEVDKSITNVQDPPVDVSRRKSSQLVVYPRAAKLSLADNHEGRSPLDDEVVSATQMTFLKLSPTASGHEGCSERLSSLQKMKARATARPTSPTSGQQQSVQPRLRCNRRTSRTLIIHPSLWNSPELPGDRQTVGFAAQSLLQISVRLAPGFVDSKVSSRRKLAALQSHRRCSICTAQARITSNPSRQYGARRWHESQLSAPSPPYAIRYGSVDSQDSGIGAVLLSSRISFVSDQDPGRLPSPPTNRNASNTAGAGAGAGKPFALSLPRTQRPLASPALLYRYTFRPQPPPPPPQPQPQPPFTKATSSTTTTTSQPAQHNNHRRLLCTLQAQCIHLFPPPPSAFIYGPPHSTGCYILFS</sequence>
<dbReference type="AlphaFoldDB" id="A0A2J6QFP8"/>
<name>A0A2J6QFP8_9HELO</name>
<accession>A0A2J6QFP8</accession>
<feature type="region of interest" description="Disordered" evidence="1">
    <location>
        <begin position="367"/>
        <end position="404"/>
    </location>
</feature>
<feature type="region of interest" description="Disordered" evidence="1">
    <location>
        <begin position="169"/>
        <end position="189"/>
    </location>
</feature>
<reference evidence="2 3" key="1">
    <citation type="submission" date="2016-05" db="EMBL/GenBank/DDBJ databases">
        <title>A degradative enzymes factory behind the ericoid mycorrhizal symbiosis.</title>
        <authorList>
            <consortium name="DOE Joint Genome Institute"/>
            <person name="Martino E."/>
            <person name="Morin E."/>
            <person name="Grelet G."/>
            <person name="Kuo A."/>
            <person name="Kohler A."/>
            <person name="Daghino S."/>
            <person name="Barry K."/>
            <person name="Choi C."/>
            <person name="Cichocki N."/>
            <person name="Clum A."/>
            <person name="Copeland A."/>
            <person name="Hainaut M."/>
            <person name="Haridas S."/>
            <person name="Labutti K."/>
            <person name="Lindquist E."/>
            <person name="Lipzen A."/>
            <person name="Khouja H.-R."/>
            <person name="Murat C."/>
            <person name="Ohm R."/>
            <person name="Olson A."/>
            <person name="Spatafora J."/>
            <person name="Veneault-Fourrey C."/>
            <person name="Henrissat B."/>
            <person name="Grigoriev I."/>
            <person name="Martin F."/>
            <person name="Perotto S."/>
        </authorList>
    </citation>
    <scope>NUCLEOTIDE SEQUENCE [LARGE SCALE GENOMIC DNA]</scope>
    <source>
        <strain evidence="2 3">UAMH 7357</strain>
    </source>
</reference>
<evidence type="ECO:0000256" key="1">
    <source>
        <dbReference type="SAM" id="MobiDB-lite"/>
    </source>
</evidence>
<evidence type="ECO:0000313" key="3">
    <source>
        <dbReference type="Proteomes" id="UP000235672"/>
    </source>
</evidence>
<evidence type="ECO:0000313" key="2">
    <source>
        <dbReference type="EMBL" id="PMD25082.1"/>
    </source>
</evidence>
<organism evidence="2 3">
    <name type="scientific">Hyaloscypha hepaticicola</name>
    <dbReference type="NCBI Taxonomy" id="2082293"/>
    <lineage>
        <taxon>Eukaryota</taxon>
        <taxon>Fungi</taxon>
        <taxon>Dikarya</taxon>
        <taxon>Ascomycota</taxon>
        <taxon>Pezizomycotina</taxon>
        <taxon>Leotiomycetes</taxon>
        <taxon>Helotiales</taxon>
        <taxon>Hyaloscyphaceae</taxon>
        <taxon>Hyaloscypha</taxon>
    </lineage>
</organism>
<feature type="compositionally biased region" description="Polar residues" evidence="1">
    <location>
        <begin position="173"/>
        <end position="186"/>
    </location>
</feature>
<dbReference type="Proteomes" id="UP000235672">
    <property type="component" value="Unassembled WGS sequence"/>
</dbReference>
<dbReference type="EMBL" id="KZ613471">
    <property type="protein sequence ID" value="PMD25082.1"/>
    <property type="molecule type" value="Genomic_DNA"/>
</dbReference>
<feature type="region of interest" description="Disordered" evidence="1">
    <location>
        <begin position="317"/>
        <end position="349"/>
    </location>
</feature>
<protein>
    <submittedName>
        <fullName evidence="2">Uncharacterized protein</fullName>
    </submittedName>
</protein>
<gene>
    <name evidence="2" type="ORF">NA56DRAFT_699888</name>
</gene>
<feature type="compositionally biased region" description="Pro residues" evidence="1">
    <location>
        <begin position="371"/>
        <end position="385"/>
    </location>
</feature>
<keyword evidence="3" id="KW-1185">Reference proteome</keyword>